<dbReference type="InterPro" id="IPR027396">
    <property type="entry name" value="DsrEFH-like"/>
</dbReference>
<name>A0ABV3Y654_9ACTN</name>
<sequence length="89" mass="9730">MKILVVLNDPPYGTERSYNGLRLAGALSRHEGVEMQVFLFGDAVGCAIRDQKVPDGYYHLDRMLTTVIRHGGQIGCCGTCMDARGLADD</sequence>
<dbReference type="SUPFAM" id="SSF75169">
    <property type="entry name" value="DsrEFH-like"/>
    <property type="match status" value="1"/>
</dbReference>
<dbReference type="PANTHER" id="PTHR34874">
    <property type="entry name" value="PROTEIN YCHN"/>
    <property type="match status" value="1"/>
</dbReference>
<comment type="caution">
    <text evidence="1">The sequence shown here is derived from an EMBL/GenBank/DDBJ whole genome shotgun (WGS) entry which is preliminary data.</text>
</comment>
<reference evidence="1 2" key="1">
    <citation type="submission" date="2024-07" db="EMBL/GenBank/DDBJ databases">
        <title>Draft Genome Sequence of Ferrimicrobium acidiphilum Strain YE2023, Isolated from a Pulp of Bioleach Reactor.</title>
        <authorList>
            <person name="Elkina Y.A."/>
            <person name="Bulaeva A.G."/>
            <person name="Beletsky A.V."/>
            <person name="Mardanov A.V."/>
        </authorList>
    </citation>
    <scope>NUCLEOTIDE SEQUENCE [LARGE SCALE GENOMIC DNA]</scope>
    <source>
        <strain evidence="1 2">YE2023</strain>
    </source>
</reference>
<keyword evidence="2" id="KW-1185">Reference proteome</keyword>
<proteinExistence type="predicted"/>
<dbReference type="PANTHER" id="PTHR34874:SF1">
    <property type="entry name" value="PROTEIN YCHN"/>
    <property type="match status" value="1"/>
</dbReference>
<dbReference type="InterPro" id="IPR003787">
    <property type="entry name" value="Sulphur_relay_DsrE/F-like"/>
</dbReference>
<feature type="non-terminal residue" evidence="1">
    <location>
        <position position="89"/>
    </location>
</feature>
<gene>
    <name evidence="1" type="ORF">AB6A68_14575</name>
</gene>
<evidence type="ECO:0000313" key="2">
    <source>
        <dbReference type="Proteomes" id="UP001560267"/>
    </source>
</evidence>
<organism evidence="1 2">
    <name type="scientific">Ferrimicrobium acidiphilum</name>
    <dbReference type="NCBI Taxonomy" id="121039"/>
    <lineage>
        <taxon>Bacteria</taxon>
        <taxon>Bacillati</taxon>
        <taxon>Actinomycetota</taxon>
        <taxon>Acidimicrobiia</taxon>
        <taxon>Acidimicrobiales</taxon>
        <taxon>Acidimicrobiaceae</taxon>
        <taxon>Ferrimicrobium</taxon>
    </lineage>
</organism>
<protein>
    <submittedName>
        <fullName evidence="1">DsrE/DsrF/TusD sulfur relay family protein</fullName>
    </submittedName>
</protein>
<evidence type="ECO:0000313" key="1">
    <source>
        <dbReference type="EMBL" id="MEX6431037.1"/>
    </source>
</evidence>
<dbReference type="Proteomes" id="UP001560267">
    <property type="component" value="Unassembled WGS sequence"/>
</dbReference>
<accession>A0ABV3Y654</accession>
<dbReference type="Pfam" id="PF02635">
    <property type="entry name" value="DsrE"/>
    <property type="match status" value="1"/>
</dbReference>
<dbReference type="EMBL" id="JBFSHR010000205">
    <property type="protein sequence ID" value="MEX6431037.1"/>
    <property type="molecule type" value="Genomic_DNA"/>
</dbReference>
<dbReference type="RefSeq" id="WP_369085096.1">
    <property type="nucleotide sequence ID" value="NZ_JBFSHR010000205.1"/>
</dbReference>
<dbReference type="Gene3D" id="3.40.1260.10">
    <property type="entry name" value="DsrEFH-like"/>
    <property type="match status" value="1"/>
</dbReference>